<gene>
    <name evidence="4" type="primary">106056428</name>
</gene>
<dbReference type="GO" id="GO:0080008">
    <property type="term" value="C:Cul4-RING E3 ubiquitin ligase complex"/>
    <property type="evidence" value="ECO:0007669"/>
    <property type="project" value="TreeGrafter"/>
</dbReference>
<dbReference type="Pfam" id="PF00400">
    <property type="entry name" value="WD40"/>
    <property type="match status" value="1"/>
</dbReference>
<dbReference type="GO" id="GO:0045944">
    <property type="term" value="P:positive regulation of transcription by RNA polymerase II"/>
    <property type="evidence" value="ECO:0007669"/>
    <property type="project" value="TreeGrafter"/>
</dbReference>
<feature type="compositionally biased region" description="Low complexity" evidence="3">
    <location>
        <begin position="762"/>
        <end position="772"/>
    </location>
</feature>
<feature type="region of interest" description="Disordered" evidence="3">
    <location>
        <begin position="983"/>
        <end position="1028"/>
    </location>
</feature>
<evidence type="ECO:0000313" key="4">
    <source>
        <dbReference type="EnsemblMetazoa" id="BGLB034823-PA"/>
    </source>
</evidence>
<dbReference type="EnsemblMetazoa" id="BGLB034823-RA">
    <property type="protein sequence ID" value="BGLB034823-PA"/>
    <property type="gene ID" value="BGLB034823"/>
</dbReference>
<evidence type="ECO:0000313" key="5">
    <source>
        <dbReference type="Proteomes" id="UP000076420"/>
    </source>
</evidence>
<dbReference type="SUPFAM" id="SSF50978">
    <property type="entry name" value="WD40 repeat-like"/>
    <property type="match status" value="2"/>
</dbReference>
<dbReference type="VEuPathDB" id="VectorBase:BGLB034823"/>
<reference evidence="4" key="1">
    <citation type="submission" date="2020-05" db="UniProtKB">
        <authorList>
            <consortium name="EnsemblMetazoa"/>
        </authorList>
    </citation>
    <scope>IDENTIFICATION</scope>
    <source>
        <strain evidence="4">BB02</strain>
    </source>
</reference>
<evidence type="ECO:0000256" key="3">
    <source>
        <dbReference type="SAM" id="MobiDB-lite"/>
    </source>
</evidence>
<feature type="compositionally biased region" description="Basic residues" evidence="3">
    <location>
        <begin position="1008"/>
        <end position="1021"/>
    </location>
</feature>
<evidence type="ECO:0000256" key="2">
    <source>
        <dbReference type="ARBA" id="ARBA00022737"/>
    </source>
</evidence>
<dbReference type="InterPro" id="IPR036322">
    <property type="entry name" value="WD40_repeat_dom_sf"/>
</dbReference>
<dbReference type="InterPro" id="IPR001680">
    <property type="entry name" value="WD40_rpt"/>
</dbReference>
<dbReference type="InterPro" id="IPR015943">
    <property type="entry name" value="WD40/YVTN_repeat-like_dom_sf"/>
</dbReference>
<dbReference type="KEGG" id="bgt:106056428"/>
<name>A0A2C9LTX5_BIOGL</name>
<dbReference type="VEuPathDB" id="VectorBase:BGLAX_038242"/>
<feature type="compositionally biased region" description="Low complexity" evidence="3">
    <location>
        <begin position="994"/>
        <end position="1007"/>
    </location>
</feature>
<feature type="compositionally biased region" description="Polar residues" evidence="3">
    <location>
        <begin position="983"/>
        <end position="993"/>
    </location>
</feature>
<evidence type="ECO:0000256" key="1">
    <source>
        <dbReference type="ARBA" id="ARBA00022574"/>
    </source>
</evidence>
<dbReference type="InterPro" id="IPR045151">
    <property type="entry name" value="DCAF8"/>
</dbReference>
<feature type="compositionally biased region" description="Acidic residues" evidence="3">
    <location>
        <begin position="1162"/>
        <end position="1178"/>
    </location>
</feature>
<dbReference type="Proteomes" id="UP000076420">
    <property type="component" value="Unassembled WGS sequence"/>
</dbReference>
<feature type="region of interest" description="Disordered" evidence="3">
    <location>
        <begin position="852"/>
        <end position="889"/>
    </location>
</feature>
<keyword evidence="1" id="KW-0853">WD repeat</keyword>
<dbReference type="OrthoDB" id="4869960at2759"/>
<protein>
    <submittedName>
        <fullName evidence="4">Uncharacterized protein</fullName>
    </submittedName>
</protein>
<feature type="region of interest" description="Disordered" evidence="3">
    <location>
        <begin position="1146"/>
        <end position="1189"/>
    </location>
</feature>
<keyword evidence="2" id="KW-0677">Repeat</keyword>
<organism evidence="4 5">
    <name type="scientific">Biomphalaria glabrata</name>
    <name type="common">Bloodfluke planorb</name>
    <name type="synonym">Freshwater snail</name>
    <dbReference type="NCBI Taxonomy" id="6526"/>
    <lineage>
        <taxon>Eukaryota</taxon>
        <taxon>Metazoa</taxon>
        <taxon>Spiralia</taxon>
        <taxon>Lophotrochozoa</taxon>
        <taxon>Mollusca</taxon>
        <taxon>Gastropoda</taxon>
        <taxon>Heterobranchia</taxon>
        <taxon>Euthyneura</taxon>
        <taxon>Panpulmonata</taxon>
        <taxon>Hygrophila</taxon>
        <taxon>Lymnaeoidea</taxon>
        <taxon>Planorbidae</taxon>
        <taxon>Biomphalaria</taxon>
    </lineage>
</organism>
<dbReference type="PANTHER" id="PTHR15574:SF39">
    <property type="entry name" value="DDB1- AND CUL4-ASSOCIATED FACTOR 6"/>
    <property type="match status" value="1"/>
</dbReference>
<feature type="compositionally biased region" description="Basic and acidic residues" evidence="3">
    <location>
        <begin position="1179"/>
        <end position="1189"/>
    </location>
</feature>
<feature type="compositionally biased region" description="Polar residues" evidence="3">
    <location>
        <begin position="749"/>
        <end position="759"/>
    </location>
</feature>
<dbReference type="Gene3D" id="2.130.10.10">
    <property type="entry name" value="YVTN repeat-like/Quinoprotein amine dehydrogenase"/>
    <property type="match status" value="2"/>
</dbReference>
<feature type="region of interest" description="Disordered" evidence="3">
    <location>
        <begin position="676"/>
        <end position="708"/>
    </location>
</feature>
<sequence>MFSLLRDREHYGKNTRLLYNAATESEHFLQRLKLEKKLKVHDGCVNTICWNDACTLILSGSDDQHLAITDPFSGKSVVKFRSGHRSNIFSAKFLPGSVDREVVSCSGSGEIFYTDVDREDTYGANRFDCHFGTTYKLLVVPNEAATFLSCGDDGTVRFFDLRMKTNCSKFNCEEDIIIHLRNAVTAMAVDPLIPFQLAVASSDGIVRLYDRRMLKARELGVSTDSLICKFPPPMTTAEKRHYRITSLNYRPGSHDVLVNYSSENIYLFNTYDMNKKQCFSSHVDPNDVAGCSKDSQGGTYPDSPENASASLDNGSDNESAFKPIKRLRLRGDWSDTGPDARPESEEPALTNTIMQRMSDLLTRMLNSRNETNENQEEAQVEGAAVDNHETVVRQETAEMDTAEPYIIDSEVQAYHSVLITPALSSDQVVGAHPSERHSISSEGLVSPELLCQELESHSELMIMTREENSGSGQGADLPDDSLSDYASSRFDPSQAAHEGDVSSLNSSVTLVDTKEDLHSEKTYIEERNSCTSLTHDSDKKLAAGNLDSNVSEPLPRVDCDSLLQKMSLSTTKASADINLYVCCDSADFKLNDDVRTLEAASDTNLEAAGATNSTLELPHSLGVDVCAQHIPVRRSSASIYLSHYNLVPSVDMNSESNDSISDQMSSNLHIVQGQPSCLSAQQGTSSKATTEDSSSELVPSSSLSTPPANVVYHAETSSIQPRVLSSNMSGLRNKRKEIRSWTSHTIVSPTAGGTFTPRRTSSENSVHSYSLSSSDSPVAIAERDLSGYEGNLSQQTLNDISAFSSMLNLTNSFTTPISEVTPTVLHSLDPVKDSPNIESSAPRVTVSWLDQVSSQKQAESTHAMESTNSGESPTPNIGANETCPATSTCDAQSDTQTNLMISGVCTTALKLEIKDSFRSSTCTSCGIDIAFNKETGFSESHPSSLCKKCCLLSQASTSKNIALNKDAVRGKLETLAEQSNTSLEEFSKNASIQNSSSEFPDPSSSHNSVKKSSKGKGKGKSSLKAQKSSCKAEKFAPYNSGKMRISLMLTDTTHSYPSLSDPSAISPSLSPESSLVSVLGSEQYQVKDSTGTVISRDSELSSNVEDNAIAAPEDEEEAIQDQPPKALYRLPCLKSCPQGFERQRRIGYSLPPTGSFQLHSDDDVDGHDGNDEDEDDEESGIRTRLKSENKDMSKAALKIQELYRKKRDAREMAKMRDVPQPRMLMKYSGHRNCRTMIKEANFYGDRYVISGSDCGRLLVWERESGRMVMYLDADRHVVNCVQPNLYLPVIASSGIDYDIKIWSPLEEDAQFDLNKAEMIIRRNELMLEETRDTVTVPAAFMLRILASLSQIRTGRNSARQGQPAPPDV</sequence>
<proteinExistence type="predicted"/>
<dbReference type="SMART" id="SM00320">
    <property type="entry name" value="WD40"/>
    <property type="match status" value="6"/>
</dbReference>
<feature type="compositionally biased region" description="Polar residues" evidence="3">
    <location>
        <begin position="676"/>
        <end position="688"/>
    </location>
</feature>
<feature type="region of interest" description="Disordered" evidence="3">
    <location>
        <begin position="749"/>
        <end position="772"/>
    </location>
</feature>
<feature type="region of interest" description="Disordered" evidence="3">
    <location>
        <begin position="467"/>
        <end position="503"/>
    </location>
</feature>
<dbReference type="STRING" id="6526.A0A2C9LTX5"/>
<accession>A0A2C9LTX5</accession>
<feature type="compositionally biased region" description="Polar residues" evidence="3">
    <location>
        <begin position="305"/>
        <end position="318"/>
    </location>
</feature>
<feature type="region of interest" description="Disordered" evidence="3">
    <location>
        <begin position="290"/>
        <end position="323"/>
    </location>
</feature>
<dbReference type="GO" id="GO:0005737">
    <property type="term" value="C:cytoplasm"/>
    <property type="evidence" value="ECO:0007669"/>
    <property type="project" value="TreeGrafter"/>
</dbReference>
<dbReference type="PANTHER" id="PTHR15574">
    <property type="entry name" value="WD REPEAT DOMAIN-CONTAINING FAMILY"/>
    <property type="match status" value="1"/>
</dbReference>
<feature type="compositionally biased region" description="Low complexity" evidence="3">
    <location>
        <begin position="691"/>
        <end position="706"/>
    </location>
</feature>